<reference evidence="2 3" key="1">
    <citation type="journal article" date="2009" name="PLoS Genet.">
        <title>The genome of Nectria haematococca: contribution of supernumerary chromosomes to gene expansion.</title>
        <authorList>
            <person name="Coleman J.J."/>
            <person name="Rounsley S.D."/>
            <person name="Rodriguez-Carres M."/>
            <person name="Kuo A."/>
            <person name="Wasmann C.C."/>
            <person name="Grimwood J."/>
            <person name="Schmutz J."/>
            <person name="Taga M."/>
            <person name="White G.J."/>
            <person name="Zhou S."/>
            <person name="Schwartz D.C."/>
            <person name="Freitag M."/>
            <person name="Ma L.J."/>
            <person name="Danchin E.G."/>
            <person name="Henrissat B."/>
            <person name="Coutinho P.M."/>
            <person name="Nelson D.R."/>
            <person name="Straney D."/>
            <person name="Napoli C.A."/>
            <person name="Barker B.M."/>
            <person name="Gribskov M."/>
            <person name="Rep M."/>
            <person name="Kroken S."/>
            <person name="Molnar I."/>
            <person name="Rensing C."/>
            <person name="Kennell J.C."/>
            <person name="Zamora J."/>
            <person name="Farman M.L."/>
            <person name="Selker E.U."/>
            <person name="Salamov A."/>
            <person name="Shapiro H."/>
            <person name="Pangilinan J."/>
            <person name="Lindquist E."/>
            <person name="Lamers C."/>
            <person name="Grigoriev I.V."/>
            <person name="Geiser D.M."/>
            <person name="Covert S.F."/>
            <person name="Temporini E."/>
            <person name="Vanetten H.D."/>
        </authorList>
    </citation>
    <scope>NUCLEOTIDE SEQUENCE [LARGE SCALE GENOMIC DNA]</scope>
    <source>
        <strain evidence="3">ATCC MYA-4622 / CBS 123669 / FGSC 9596 / NRRL 45880 / 77-13-4</strain>
    </source>
</reference>
<protein>
    <recommendedName>
        <fullName evidence="1">Heterokaryon incompatibility domain-containing protein</fullName>
    </recommendedName>
</protein>
<proteinExistence type="predicted"/>
<accession>C7ZF44</accession>
<dbReference type="OrthoDB" id="3789824at2759"/>
<name>C7ZF44_FUSV7</name>
<dbReference type="AlphaFoldDB" id="C7ZF44"/>
<dbReference type="KEGG" id="nhe:NECHADRAFT_86385"/>
<dbReference type="PANTHER" id="PTHR33112:SF16">
    <property type="entry name" value="HETEROKARYON INCOMPATIBILITY DOMAIN-CONTAINING PROTEIN"/>
    <property type="match status" value="1"/>
</dbReference>
<dbReference type="VEuPathDB" id="FungiDB:NECHADRAFT_86385"/>
<dbReference type="EMBL" id="GG698922">
    <property type="protein sequence ID" value="EEU37403.1"/>
    <property type="molecule type" value="Genomic_DNA"/>
</dbReference>
<evidence type="ECO:0000313" key="2">
    <source>
        <dbReference type="EMBL" id="EEU37403.1"/>
    </source>
</evidence>
<dbReference type="STRING" id="660122.C7ZF44"/>
<dbReference type="PANTHER" id="PTHR33112">
    <property type="entry name" value="DOMAIN PROTEIN, PUTATIVE-RELATED"/>
    <property type="match status" value="1"/>
</dbReference>
<evidence type="ECO:0000313" key="3">
    <source>
        <dbReference type="Proteomes" id="UP000005206"/>
    </source>
</evidence>
<dbReference type="GeneID" id="9665331"/>
<dbReference type="eggNOG" id="ENOG502R6JT">
    <property type="taxonomic scope" value="Eukaryota"/>
</dbReference>
<organism evidence="2 3">
    <name type="scientific">Fusarium vanettenii (strain ATCC MYA-4622 / CBS 123669 / FGSC 9596 / NRRL 45880 / 77-13-4)</name>
    <name type="common">Fusarium solani subsp. pisi</name>
    <dbReference type="NCBI Taxonomy" id="660122"/>
    <lineage>
        <taxon>Eukaryota</taxon>
        <taxon>Fungi</taxon>
        <taxon>Dikarya</taxon>
        <taxon>Ascomycota</taxon>
        <taxon>Pezizomycotina</taxon>
        <taxon>Sordariomycetes</taxon>
        <taxon>Hypocreomycetidae</taxon>
        <taxon>Hypocreales</taxon>
        <taxon>Nectriaceae</taxon>
        <taxon>Fusarium</taxon>
        <taxon>Fusarium solani species complex</taxon>
        <taxon>Fusarium vanettenii</taxon>
    </lineage>
</organism>
<keyword evidence="3" id="KW-1185">Reference proteome</keyword>
<sequence>MNRSRDKLCAFCQPFVNKCVREALVSFEHETGCFSYLETSARDGCPLCGVIVACIVDGKTLTPLHLRRKDLSPIKLSVSLDSLDISVDSASGTELGVVSVKTLRDPPESFIEDDVLGDPSLLQKALEDKTTSPFRISTNFRTIDEVFDERKYKGRREMYCVERNGADMPRKICDLATEAGQQEMAGLVTQRLETCWAHHEQCAGPQDQNLVLPLLPTRVLDVGTPECPYLRLHVPEDGERKEYTCLSYCWGTGVPQFGTTKATLDDLRKQIPFQQLPKTVQDAIVFTRRLRTRYLWVDALCIIQDDTSDSSDWQREVARFGTYYQNALCTLSATGSYDSSEGLFLPSWDRIYPTYFCMLLNRGSQEPLYYTWLPSVHDPCSLISKTPLSMRGWPAQEKLLSPRIVHFTRRYVVWECFEHIASERDPEGDVTTGLEEDVDILPGFSKWWMPHLVGDQHPMSAWSTLCDWYMKQKFSRRSDRLPALSGVVQRLQEDTKNQFYAGLWEGPLCSFVVLGTCDRKITSRTYVLGEHILDRRACFNHNFGHRAPDSCIKVRETSHGIDGSTTSGTIAMSGILSTLNLGELRYKQDSGTSNRWMMDGDLPMVAIHWDRLPLEVDPHDTYVCLRLSESKESWKERREQEVIKALVLVLVSNDENGTPEYRRVGRGTFWQDIWDGGKPEWKYMKLV</sequence>
<dbReference type="HOGENOM" id="CLU_400666_0_0_1"/>
<dbReference type="InParanoid" id="C7ZF44"/>
<dbReference type="OMA" id="HSASWKE"/>
<gene>
    <name evidence="2" type="ORF">NECHADRAFT_86385</name>
</gene>
<evidence type="ECO:0000259" key="1">
    <source>
        <dbReference type="Pfam" id="PF06985"/>
    </source>
</evidence>
<dbReference type="InterPro" id="IPR010730">
    <property type="entry name" value="HET"/>
</dbReference>
<feature type="domain" description="Heterokaryon incompatibility" evidence="1">
    <location>
        <begin position="243"/>
        <end position="397"/>
    </location>
</feature>
<dbReference type="Proteomes" id="UP000005206">
    <property type="component" value="Chromosome 11"/>
</dbReference>
<dbReference type="Pfam" id="PF06985">
    <property type="entry name" value="HET"/>
    <property type="match status" value="1"/>
</dbReference>
<dbReference type="RefSeq" id="XP_003043116.1">
    <property type="nucleotide sequence ID" value="XM_003043070.1"/>
</dbReference>